<accession>A0A0K8MBM5</accession>
<evidence type="ECO:0000313" key="3">
    <source>
        <dbReference type="EMBL" id="GAO97593.1"/>
    </source>
</evidence>
<protein>
    <submittedName>
        <fullName evidence="3">Phosphate-binding protein PstS</fullName>
    </submittedName>
</protein>
<dbReference type="PANTHER" id="PTHR30570">
    <property type="entry name" value="PERIPLASMIC PHOSPHATE BINDING COMPONENT OF PHOSPHATE ABC TRANSPORTER"/>
    <property type="match status" value="1"/>
</dbReference>
<evidence type="ECO:0000313" key="4">
    <source>
        <dbReference type="Proteomes" id="UP000036771"/>
    </source>
</evidence>
<dbReference type="STRING" id="1629334.Cva_00229"/>
<dbReference type="InterPro" id="IPR024370">
    <property type="entry name" value="PBP_domain"/>
</dbReference>
<organism evidence="3 4">
    <name type="scientific">Caedimonas varicaedens</name>
    <dbReference type="NCBI Taxonomy" id="1629334"/>
    <lineage>
        <taxon>Bacteria</taxon>
        <taxon>Pseudomonadati</taxon>
        <taxon>Pseudomonadota</taxon>
        <taxon>Alphaproteobacteria</taxon>
        <taxon>Holosporales</taxon>
        <taxon>Caedimonadaceae</taxon>
        <taxon>Caedimonas</taxon>
    </lineage>
</organism>
<name>A0A0K8MBM5_9PROT</name>
<dbReference type="SUPFAM" id="SSF53850">
    <property type="entry name" value="Periplasmic binding protein-like II"/>
    <property type="match status" value="1"/>
</dbReference>
<dbReference type="OrthoDB" id="9790048at2"/>
<reference evidence="3 4" key="1">
    <citation type="submission" date="2015-03" db="EMBL/GenBank/DDBJ databases">
        <title>Caedibacter varicaedens, whole genome shotgun sequence.</title>
        <authorList>
            <person name="Suzuki H."/>
            <person name="Dapper A.L."/>
            <person name="Gibson A.K."/>
            <person name="Jackson C."/>
            <person name="Lee H."/>
            <person name="Pejaver V.R."/>
            <person name="Doak T."/>
            <person name="Lynch M."/>
        </authorList>
    </citation>
    <scope>NUCLEOTIDE SEQUENCE [LARGE SCALE GENOMIC DNA]</scope>
</reference>
<dbReference type="Pfam" id="PF12849">
    <property type="entry name" value="PBP_like_2"/>
    <property type="match status" value="1"/>
</dbReference>
<dbReference type="EMBL" id="BBVC01000011">
    <property type="protein sequence ID" value="GAO97593.1"/>
    <property type="molecule type" value="Genomic_DNA"/>
</dbReference>
<gene>
    <name evidence="3" type="primary">pstS</name>
    <name evidence="3" type="ORF">Cva_00229</name>
</gene>
<comment type="caution">
    <text evidence="3">The sequence shown here is derived from an EMBL/GenBank/DDBJ whole genome shotgun (WGS) entry which is preliminary data.</text>
</comment>
<dbReference type="AlphaFoldDB" id="A0A0K8MBM5"/>
<feature type="domain" description="PBP" evidence="2">
    <location>
        <begin position="26"/>
        <end position="284"/>
    </location>
</feature>
<dbReference type="Gene3D" id="3.40.190.10">
    <property type="entry name" value="Periplasmic binding protein-like II"/>
    <property type="match status" value="2"/>
</dbReference>
<keyword evidence="1" id="KW-0732">Signal</keyword>
<sequence length="324" mass="36255">MFETRGRLFFLTFLASLLGVSAVVHARPYIHAVGSSAIYPFAIAVAETFHLKTRLPTPVIESTGTGGGIKIFCTGVGDHTSDIVLASRPMSKQERQYCAQQGVSDILEIALGFDGIVVATPDFKPPFSLSREKLYLALAEKINGQPNQNFYWSDITPDLPHQKIRLLGPSAASGTRETFTALIMGHHVPKLRHDGVYVEASDQETVIVQKLQLEPEALGIFSFSFLMLNSDKVTPLPIDEITPTFKTIISGEYPFSRLFYLYVKNDHIERIKGLGRFVEEFISSDAIGPEGYLVSYGFIPQREEKRRLEEEKMRILMRQKKAVL</sequence>
<dbReference type="Proteomes" id="UP000036771">
    <property type="component" value="Unassembled WGS sequence"/>
</dbReference>
<evidence type="ECO:0000256" key="1">
    <source>
        <dbReference type="ARBA" id="ARBA00022729"/>
    </source>
</evidence>
<proteinExistence type="predicted"/>
<evidence type="ECO:0000259" key="2">
    <source>
        <dbReference type="Pfam" id="PF12849"/>
    </source>
</evidence>
<dbReference type="PANTHER" id="PTHR30570:SF1">
    <property type="entry name" value="PHOSPHATE-BINDING PROTEIN PSTS"/>
    <property type="match status" value="1"/>
</dbReference>
<keyword evidence="4" id="KW-1185">Reference proteome</keyword>
<dbReference type="InterPro" id="IPR050811">
    <property type="entry name" value="Phosphate_ABC_transporter"/>
</dbReference>